<organism evidence="2 3">
    <name type="scientific">Pseudoflavonifractor intestinihominis</name>
    <dbReference type="NCBI Taxonomy" id="3133171"/>
    <lineage>
        <taxon>Bacteria</taxon>
        <taxon>Bacillati</taxon>
        <taxon>Bacillota</taxon>
        <taxon>Clostridia</taxon>
        <taxon>Eubacteriales</taxon>
        <taxon>Oscillospiraceae</taxon>
        <taxon>Pseudoflavonifractor</taxon>
    </lineage>
</organism>
<feature type="region of interest" description="Disordered" evidence="1">
    <location>
        <begin position="62"/>
        <end position="83"/>
    </location>
</feature>
<comment type="caution">
    <text evidence="2">The sequence shown here is derived from an EMBL/GenBank/DDBJ whole genome shotgun (WGS) entry which is preliminary data.</text>
</comment>
<proteinExistence type="predicted"/>
<feature type="compositionally biased region" description="Polar residues" evidence="1">
    <location>
        <begin position="62"/>
        <end position="76"/>
    </location>
</feature>
<evidence type="ECO:0000313" key="2">
    <source>
        <dbReference type="EMBL" id="MEQ2442676.1"/>
    </source>
</evidence>
<sequence>MTKQDEAFWKRYLPEKAIQWKRNPWALVYDLESIMDSVCYTAKEKLKLMQWAMIAYNDALNETSVNPTGSGRNRTSCPEHTED</sequence>
<dbReference type="Proteomes" id="UP001464378">
    <property type="component" value="Unassembled WGS sequence"/>
</dbReference>
<dbReference type="EMBL" id="JBBMFK010000004">
    <property type="protein sequence ID" value="MEQ2442676.1"/>
    <property type="molecule type" value="Genomic_DNA"/>
</dbReference>
<reference evidence="2 3" key="1">
    <citation type="submission" date="2024-03" db="EMBL/GenBank/DDBJ databases">
        <title>Human intestinal bacterial collection.</title>
        <authorList>
            <person name="Pauvert C."/>
            <person name="Hitch T.C.A."/>
            <person name="Clavel T."/>
        </authorList>
    </citation>
    <scope>NUCLEOTIDE SEQUENCE [LARGE SCALE GENOMIC DNA]</scope>
    <source>
        <strain evidence="2 3">CLA-AP-H29</strain>
    </source>
</reference>
<name>A0ABV1E8B9_9FIRM</name>
<gene>
    <name evidence="2" type="ORF">WMO64_04270</name>
</gene>
<evidence type="ECO:0000313" key="3">
    <source>
        <dbReference type="Proteomes" id="UP001464378"/>
    </source>
</evidence>
<keyword evidence="3" id="KW-1185">Reference proteome</keyword>
<accession>A0ABV1E8B9</accession>
<protein>
    <submittedName>
        <fullName evidence="2">Uncharacterized protein</fullName>
    </submittedName>
</protein>
<evidence type="ECO:0000256" key="1">
    <source>
        <dbReference type="SAM" id="MobiDB-lite"/>
    </source>
</evidence>
<dbReference type="RefSeq" id="WP_349231116.1">
    <property type="nucleotide sequence ID" value="NZ_JBBMFK010000004.1"/>
</dbReference>